<protein>
    <submittedName>
        <fullName evidence="1">Uncharacterized protein</fullName>
    </submittedName>
</protein>
<comment type="caution">
    <text evidence="1">The sequence shown here is derived from an EMBL/GenBank/DDBJ whole genome shotgun (WGS) entry which is preliminary data.</text>
</comment>
<evidence type="ECO:0000313" key="2">
    <source>
        <dbReference type="Proteomes" id="UP000237968"/>
    </source>
</evidence>
<gene>
    <name evidence="1" type="ORF">ENSA5_18070</name>
</gene>
<evidence type="ECO:0000313" key="1">
    <source>
        <dbReference type="EMBL" id="PRQ03076.1"/>
    </source>
</evidence>
<accession>A0A2S9YDI6</accession>
<name>A0A2S9YDI6_9BACT</name>
<dbReference type="Proteomes" id="UP000237968">
    <property type="component" value="Unassembled WGS sequence"/>
</dbReference>
<proteinExistence type="predicted"/>
<dbReference type="AlphaFoldDB" id="A0A2S9YDI6"/>
<sequence>MTCCALPPSLICWRSCAAPSSIVACAAIIARSRATSALACETSRFDERTTKTATVISDTVNSITLTIVAPS</sequence>
<dbReference type="EMBL" id="PVNK01000106">
    <property type="protein sequence ID" value="PRQ03076.1"/>
    <property type="molecule type" value="Genomic_DNA"/>
</dbReference>
<reference evidence="1 2" key="1">
    <citation type="submission" date="2018-03" db="EMBL/GenBank/DDBJ databases">
        <title>Draft Genome Sequences of the Obligatory Marine Myxobacteria Enhygromyxa salina SWB005.</title>
        <authorList>
            <person name="Poehlein A."/>
            <person name="Moghaddam J.A."/>
            <person name="Harms H."/>
            <person name="Alanjari M."/>
            <person name="Koenig G.M."/>
            <person name="Daniel R."/>
            <person name="Schaeberle T.F."/>
        </authorList>
    </citation>
    <scope>NUCLEOTIDE SEQUENCE [LARGE SCALE GENOMIC DNA]</scope>
    <source>
        <strain evidence="1 2">SWB005</strain>
    </source>
</reference>
<organism evidence="1 2">
    <name type="scientific">Enhygromyxa salina</name>
    <dbReference type="NCBI Taxonomy" id="215803"/>
    <lineage>
        <taxon>Bacteria</taxon>
        <taxon>Pseudomonadati</taxon>
        <taxon>Myxococcota</taxon>
        <taxon>Polyangia</taxon>
        <taxon>Nannocystales</taxon>
        <taxon>Nannocystaceae</taxon>
        <taxon>Enhygromyxa</taxon>
    </lineage>
</organism>
<keyword evidence="2" id="KW-1185">Reference proteome</keyword>